<dbReference type="Pfam" id="PF00596">
    <property type="entry name" value="Aldolase_II"/>
    <property type="match status" value="1"/>
</dbReference>
<dbReference type="Proteomes" id="UP001059617">
    <property type="component" value="Chromosome"/>
</dbReference>
<protein>
    <submittedName>
        <fullName evidence="4">Class II aldolase/adducin family protein</fullName>
    </submittedName>
</protein>
<reference evidence="4" key="2">
    <citation type="submission" date="2022-09" db="EMBL/GenBank/DDBJ databases">
        <title>Biosynthetic gene clusters of Dactylosporangioum fulvum.</title>
        <authorList>
            <person name="Caradec T."/>
        </authorList>
    </citation>
    <scope>NUCLEOTIDE SEQUENCE</scope>
    <source>
        <strain evidence="4">NRRL B-16292</strain>
    </source>
</reference>
<dbReference type="InterPro" id="IPR001303">
    <property type="entry name" value="Aldolase_II/adducin_N"/>
</dbReference>
<evidence type="ECO:0000256" key="2">
    <source>
        <dbReference type="ARBA" id="ARBA00023239"/>
    </source>
</evidence>
<organism evidence="4 5">
    <name type="scientific">Dactylosporangium fulvum</name>
    <dbReference type="NCBI Taxonomy" id="53359"/>
    <lineage>
        <taxon>Bacteria</taxon>
        <taxon>Bacillati</taxon>
        <taxon>Actinomycetota</taxon>
        <taxon>Actinomycetes</taxon>
        <taxon>Micromonosporales</taxon>
        <taxon>Micromonosporaceae</taxon>
        <taxon>Dactylosporangium</taxon>
    </lineage>
</organism>
<dbReference type="EMBL" id="CP073720">
    <property type="protein sequence ID" value="UWP79773.1"/>
    <property type="molecule type" value="Genomic_DNA"/>
</dbReference>
<keyword evidence="1" id="KW-0479">Metal-binding</keyword>
<evidence type="ECO:0000256" key="1">
    <source>
        <dbReference type="ARBA" id="ARBA00022723"/>
    </source>
</evidence>
<proteinExistence type="predicted"/>
<name>A0ABY5VPT8_9ACTN</name>
<dbReference type="SMART" id="SM01007">
    <property type="entry name" value="Aldolase_II"/>
    <property type="match status" value="1"/>
</dbReference>
<keyword evidence="5" id="KW-1185">Reference proteome</keyword>
<sequence>MATASWWNTADRTVRQLALLERDGLAVAGAGNVSVRLDDELTLITRSGLRFGTASAADLCVVDEHGELTGGVPGEELTAGARPSSETQLHLGVYRVTDARAVVHTHGAFCTAVSTVVDTLPPVHYSVHRLGGPVGVVGYHTFGSPELADAVAAGFAGGARAVLMRNHGAVVTGDSVEQAAEFAQLLEWLCEVYWRACALGTPALLTPEQLAAAADQSGRIAYMAER</sequence>
<dbReference type="PANTHER" id="PTHR22789">
    <property type="entry name" value="FUCULOSE PHOSPHATE ALDOLASE"/>
    <property type="match status" value="1"/>
</dbReference>
<feature type="domain" description="Class II aldolase/adducin N-terminal" evidence="3">
    <location>
        <begin position="11"/>
        <end position="194"/>
    </location>
</feature>
<accession>A0ABY5VPT8</accession>
<evidence type="ECO:0000313" key="4">
    <source>
        <dbReference type="EMBL" id="UWP79773.1"/>
    </source>
</evidence>
<evidence type="ECO:0000259" key="3">
    <source>
        <dbReference type="SMART" id="SM01007"/>
    </source>
</evidence>
<gene>
    <name evidence="4" type="ORF">Dfulv_32025</name>
</gene>
<reference evidence="4" key="1">
    <citation type="submission" date="2021-04" db="EMBL/GenBank/DDBJ databases">
        <authorList>
            <person name="Hartkoorn R.C."/>
            <person name="Beaudoing E."/>
            <person name="Hot D."/>
        </authorList>
    </citation>
    <scope>NUCLEOTIDE SEQUENCE</scope>
    <source>
        <strain evidence="4">NRRL B-16292</strain>
    </source>
</reference>
<evidence type="ECO:0000313" key="5">
    <source>
        <dbReference type="Proteomes" id="UP001059617"/>
    </source>
</evidence>
<dbReference type="SUPFAM" id="SSF53639">
    <property type="entry name" value="AraD/HMP-PK domain-like"/>
    <property type="match status" value="1"/>
</dbReference>
<dbReference type="Gene3D" id="3.40.225.10">
    <property type="entry name" value="Class II aldolase/adducin N-terminal domain"/>
    <property type="match status" value="1"/>
</dbReference>
<dbReference type="InterPro" id="IPR050197">
    <property type="entry name" value="Aldolase_class_II_sugar_metab"/>
</dbReference>
<dbReference type="PANTHER" id="PTHR22789:SF0">
    <property type="entry name" value="3-OXO-TETRONATE 4-PHOSPHATE DECARBOXYLASE-RELATED"/>
    <property type="match status" value="1"/>
</dbReference>
<dbReference type="InterPro" id="IPR036409">
    <property type="entry name" value="Aldolase_II/adducin_N_sf"/>
</dbReference>
<dbReference type="RefSeq" id="WP_259857531.1">
    <property type="nucleotide sequence ID" value="NZ_BAAAST010000001.1"/>
</dbReference>
<keyword evidence="2" id="KW-0456">Lyase</keyword>